<dbReference type="InterPro" id="IPR021109">
    <property type="entry name" value="Peptidase_aspartic_dom_sf"/>
</dbReference>
<gene>
    <name evidence="2" type="ORF">GO816_12985</name>
</gene>
<dbReference type="SUPFAM" id="SSF50156">
    <property type="entry name" value="PDZ domain-like"/>
    <property type="match status" value="1"/>
</dbReference>
<dbReference type="EMBL" id="WQLA01000005">
    <property type="protein sequence ID" value="MVN92044.1"/>
    <property type="molecule type" value="Genomic_DNA"/>
</dbReference>
<reference evidence="2 3" key="1">
    <citation type="submission" date="2019-12" db="EMBL/GenBank/DDBJ databases">
        <title>Mucilaginibacter sp. HME9299 genome sequencing and assembly.</title>
        <authorList>
            <person name="Kang H."/>
            <person name="Kim H."/>
            <person name="Joh K."/>
        </authorList>
    </citation>
    <scope>NUCLEOTIDE SEQUENCE [LARGE SCALE GENOMIC DNA]</scope>
    <source>
        <strain evidence="2 3">HME9299</strain>
    </source>
</reference>
<proteinExistence type="predicted"/>
<dbReference type="SMART" id="SM00228">
    <property type="entry name" value="PDZ"/>
    <property type="match status" value="1"/>
</dbReference>
<dbReference type="InterPro" id="IPR001478">
    <property type="entry name" value="PDZ"/>
</dbReference>
<dbReference type="Pfam" id="PF17820">
    <property type="entry name" value="PDZ_6"/>
    <property type="match status" value="1"/>
</dbReference>
<dbReference type="Proteomes" id="UP000434850">
    <property type="component" value="Unassembled WGS sequence"/>
</dbReference>
<keyword evidence="3" id="KW-1185">Reference proteome</keyword>
<dbReference type="OrthoDB" id="3521766at2"/>
<dbReference type="InterPro" id="IPR041489">
    <property type="entry name" value="PDZ_6"/>
</dbReference>
<accession>A0A6I4IR22</accession>
<feature type="domain" description="PDZ" evidence="1">
    <location>
        <begin position="336"/>
        <end position="399"/>
    </location>
</feature>
<dbReference type="AlphaFoldDB" id="A0A6I4IR22"/>
<comment type="caution">
    <text evidence="2">The sequence shown here is derived from an EMBL/GenBank/DDBJ whole genome shotgun (WGS) entry which is preliminary data.</text>
</comment>
<dbReference type="PROSITE" id="PS50106">
    <property type="entry name" value="PDZ"/>
    <property type="match status" value="1"/>
</dbReference>
<dbReference type="InterPro" id="IPR036034">
    <property type="entry name" value="PDZ_sf"/>
</dbReference>
<organism evidence="2 3">
    <name type="scientific">Mucilaginibacter aquatilis</name>
    <dbReference type="NCBI Taxonomy" id="1517760"/>
    <lineage>
        <taxon>Bacteria</taxon>
        <taxon>Pseudomonadati</taxon>
        <taxon>Bacteroidota</taxon>
        <taxon>Sphingobacteriia</taxon>
        <taxon>Sphingobacteriales</taxon>
        <taxon>Sphingobacteriaceae</taxon>
        <taxon>Mucilaginibacter</taxon>
    </lineage>
</organism>
<evidence type="ECO:0000259" key="1">
    <source>
        <dbReference type="PROSITE" id="PS50106"/>
    </source>
</evidence>
<sequence>MYPFPHIKRYLLLCLAVLCFAPVVKAQLFYINKHKKQVHLRFKLVRDMIVVPVYINQKGPFNFIVDSGVGLIIITDPKLLDSAKIYNKRIIKIYGAAGNTESFEAYATSTIDLALPGGVSSSLVSAAVFKEDNFGLSNYAGIPIHGILGYEFFSHLSVKINFTDTILSIARSGYYRPFKKKRGVTIPLSVEERKPYIKATVALPNKQITENKFLVDLGAGHPLSIEQPDIHQAHFNNSVKANLGVGLTGQPISGFISRVNEFNLDRYRFTNVIASFPEVKGTRYLVPRDGNLGLGILKRFMVIMDYANSVMYLKPNYKYNEPFEHDMSGMEYYAAGAELNRIVISRVEPGSAADEAGIMANDEITTVNFKRVDKMSMVDIDNLFKSKDKRNILVEIRRGKKYETFVLTLKRRI</sequence>
<dbReference type="Gene3D" id="2.40.70.10">
    <property type="entry name" value="Acid Proteases"/>
    <property type="match status" value="1"/>
</dbReference>
<dbReference type="RefSeq" id="WP_157542373.1">
    <property type="nucleotide sequence ID" value="NZ_WQLA01000005.1"/>
</dbReference>
<dbReference type="Gene3D" id="2.30.42.10">
    <property type="match status" value="1"/>
</dbReference>
<evidence type="ECO:0000313" key="2">
    <source>
        <dbReference type="EMBL" id="MVN92044.1"/>
    </source>
</evidence>
<protein>
    <submittedName>
        <fullName evidence="2">PDZ domain-containing protein</fullName>
    </submittedName>
</protein>
<dbReference type="Pfam" id="PF13650">
    <property type="entry name" value="Asp_protease_2"/>
    <property type="match status" value="1"/>
</dbReference>
<name>A0A6I4IR22_9SPHI</name>
<evidence type="ECO:0000313" key="3">
    <source>
        <dbReference type="Proteomes" id="UP000434850"/>
    </source>
</evidence>